<organism evidence="2">
    <name type="scientific">marine sediment metagenome</name>
    <dbReference type="NCBI Taxonomy" id="412755"/>
    <lineage>
        <taxon>unclassified sequences</taxon>
        <taxon>metagenomes</taxon>
        <taxon>ecological metagenomes</taxon>
    </lineage>
</organism>
<protein>
    <submittedName>
        <fullName evidence="2">Uncharacterized protein</fullName>
    </submittedName>
</protein>
<sequence length="142" mass="16221">MVGKGYKPQSDGRPQGSPPQGGSGVLHSTAQSGRSRNRKYNIEADELIKSFIYTHYQATGWQYCVLVYDAWKFSSSLRCVNIFLNGSLEDYLIVEQSTMDDAVEFCNKLAHNNPRLSIWEDGKLLLDSKYDKEFKNGCRRER</sequence>
<feature type="compositionally biased region" description="Low complexity" evidence="1">
    <location>
        <begin position="8"/>
        <end position="18"/>
    </location>
</feature>
<comment type="caution">
    <text evidence="2">The sequence shown here is derived from an EMBL/GenBank/DDBJ whole genome shotgun (WGS) entry which is preliminary data.</text>
</comment>
<evidence type="ECO:0000313" key="2">
    <source>
        <dbReference type="EMBL" id="KKM99692.1"/>
    </source>
</evidence>
<name>A0A0F9Q2Q6_9ZZZZ</name>
<accession>A0A0F9Q2Q6</accession>
<reference evidence="2" key="1">
    <citation type="journal article" date="2015" name="Nature">
        <title>Complex archaea that bridge the gap between prokaryotes and eukaryotes.</title>
        <authorList>
            <person name="Spang A."/>
            <person name="Saw J.H."/>
            <person name="Jorgensen S.L."/>
            <person name="Zaremba-Niedzwiedzka K."/>
            <person name="Martijn J."/>
            <person name="Lind A.E."/>
            <person name="van Eijk R."/>
            <person name="Schleper C."/>
            <person name="Guy L."/>
            <person name="Ettema T.J."/>
        </authorList>
    </citation>
    <scope>NUCLEOTIDE SEQUENCE</scope>
</reference>
<gene>
    <name evidence="2" type="ORF">LCGC14_1145410</name>
</gene>
<evidence type="ECO:0000256" key="1">
    <source>
        <dbReference type="SAM" id="MobiDB-lite"/>
    </source>
</evidence>
<feature type="region of interest" description="Disordered" evidence="1">
    <location>
        <begin position="1"/>
        <end position="36"/>
    </location>
</feature>
<proteinExistence type="predicted"/>
<dbReference type="EMBL" id="LAZR01005467">
    <property type="protein sequence ID" value="KKM99692.1"/>
    <property type="molecule type" value="Genomic_DNA"/>
</dbReference>
<dbReference type="AlphaFoldDB" id="A0A0F9Q2Q6"/>